<gene>
    <name evidence="11" type="primary">LOC104734396</name>
</gene>
<sequence length="102" mass="12177">MEKKLGIMFFLFAVLLILQFSELRAAHQRSLQGDNEEEERNKNNNWVWAKAKQADKASEMAQELSQLMGEEKCEERDEEYTKRRMITESHLDYIYTQSHHKP</sequence>
<evidence type="ECO:0000256" key="5">
    <source>
        <dbReference type="ARBA" id="ARBA00022641"/>
    </source>
</evidence>
<proteinExistence type="inferred from homology"/>
<evidence type="ECO:0000256" key="9">
    <source>
        <dbReference type="RuleBase" id="RU368031"/>
    </source>
</evidence>
<comment type="PTM">
    <text evidence="9">PSK-alpha is produced by endopeptidase digestion. PSK-beta is produced from PSK-alpha by exopeptidase digestion.</text>
</comment>
<feature type="chain" id="PRO_5045010635" description="Phytosulfokine" evidence="9">
    <location>
        <begin position="26"/>
        <end position="102"/>
    </location>
</feature>
<dbReference type="RefSeq" id="XP_010452267.1">
    <property type="nucleotide sequence ID" value="XM_010453965.2"/>
</dbReference>
<dbReference type="InterPro" id="IPR009438">
    <property type="entry name" value="Phytosulfokine"/>
</dbReference>
<dbReference type="Proteomes" id="UP000694864">
    <property type="component" value="Chromosome 13"/>
</dbReference>
<comment type="subcellular location">
    <subcellularLocation>
        <location evidence="1 9">Secreted</location>
    </subcellularLocation>
</comment>
<evidence type="ECO:0000256" key="6">
    <source>
        <dbReference type="ARBA" id="ARBA00022729"/>
    </source>
</evidence>
<reference evidence="10" key="1">
    <citation type="journal article" date="2014" name="Nat. Commun.">
        <title>The emerging biofuel crop Camelina sativa retains a highly undifferentiated hexaploid genome structure.</title>
        <authorList>
            <person name="Kagale S."/>
            <person name="Koh C."/>
            <person name="Nixon J."/>
            <person name="Bollina V."/>
            <person name="Clarke W.E."/>
            <person name="Tuteja R."/>
            <person name="Spillane C."/>
            <person name="Robinson S.J."/>
            <person name="Links M.G."/>
            <person name="Clarke C."/>
            <person name="Higgins E.E."/>
            <person name="Huebert T."/>
            <person name="Sharpe A.G."/>
            <person name="Parkin I.A."/>
        </authorList>
    </citation>
    <scope>NUCLEOTIDE SEQUENCE [LARGE SCALE GENOMIC DNA]</scope>
    <source>
        <strain evidence="10">cv. DH55</strain>
    </source>
</reference>
<keyword evidence="10" id="KW-1185">Reference proteome</keyword>
<accession>A0ABM0V7T9</accession>
<keyword evidence="4 9" id="KW-0964">Secreted</keyword>
<dbReference type="PANTHER" id="PTHR33285">
    <property type="entry name" value="PHYTOSULFOKINES 3"/>
    <property type="match status" value="1"/>
</dbReference>
<comment type="similarity">
    <text evidence="2 9">Belongs to the phytosulfokine family.</text>
</comment>
<organism evidence="10 11">
    <name type="scientific">Camelina sativa</name>
    <name type="common">False flax</name>
    <name type="synonym">Myagrum sativum</name>
    <dbReference type="NCBI Taxonomy" id="90675"/>
    <lineage>
        <taxon>Eukaryota</taxon>
        <taxon>Viridiplantae</taxon>
        <taxon>Streptophyta</taxon>
        <taxon>Embryophyta</taxon>
        <taxon>Tracheophyta</taxon>
        <taxon>Spermatophyta</taxon>
        <taxon>Magnoliopsida</taxon>
        <taxon>eudicotyledons</taxon>
        <taxon>Gunneridae</taxon>
        <taxon>Pentapetalae</taxon>
        <taxon>rosids</taxon>
        <taxon>malvids</taxon>
        <taxon>Brassicales</taxon>
        <taxon>Brassicaceae</taxon>
        <taxon>Camelineae</taxon>
        <taxon>Camelina</taxon>
    </lineage>
</organism>
<keyword evidence="5 9" id="KW-0765">Sulfation</keyword>
<evidence type="ECO:0000256" key="8">
    <source>
        <dbReference type="ARBA" id="ARBA00023030"/>
    </source>
</evidence>
<reference evidence="11" key="2">
    <citation type="submission" date="2025-08" db="UniProtKB">
        <authorList>
            <consortium name="RefSeq"/>
        </authorList>
    </citation>
    <scope>IDENTIFICATION</scope>
    <source>
        <tissue evidence="11">Leaf</tissue>
    </source>
</reference>
<protein>
    <recommendedName>
        <fullName evidence="9">Phytosulfokine</fullName>
    </recommendedName>
    <component>
        <recommendedName>
            <fullName evidence="9">Phytosulfokine-alpha</fullName>
            <shortName evidence="9">PSK-alpha</shortName>
            <shortName evidence="9">Phytosulfokine-a</shortName>
        </recommendedName>
    </component>
    <component>
        <recommendedName>
            <fullName evidence="9">Phytosulfokine-beta</fullName>
            <shortName evidence="9">PSK-beta</shortName>
            <shortName evidence="9">Phytosulfokine-b</shortName>
        </recommendedName>
    </component>
</protein>
<dbReference type="PANTHER" id="PTHR33285:SF22">
    <property type="entry name" value="PHYTOSULFOKINES 6-RELATED"/>
    <property type="match status" value="1"/>
</dbReference>
<keyword evidence="8 9" id="KW-0339">Growth factor</keyword>
<comment type="PTM">
    <text evidence="9">Sulfation is important for activity and for the binding to a putative membrane receptor.</text>
</comment>
<comment type="function">
    <text evidence="9">Promotes plant cell differentiation, organogenesis and somatic embryogenesis as well as cell proliferation.</text>
</comment>
<keyword evidence="7 9" id="KW-0221">Differentiation</keyword>
<evidence type="ECO:0000313" key="10">
    <source>
        <dbReference type="Proteomes" id="UP000694864"/>
    </source>
</evidence>
<name>A0ABM0V7T9_CAMSA</name>
<keyword evidence="3 9" id="KW-0217">Developmental protein</keyword>
<evidence type="ECO:0000256" key="7">
    <source>
        <dbReference type="ARBA" id="ARBA00022782"/>
    </source>
</evidence>
<evidence type="ECO:0000256" key="4">
    <source>
        <dbReference type="ARBA" id="ARBA00022525"/>
    </source>
</evidence>
<evidence type="ECO:0000256" key="3">
    <source>
        <dbReference type="ARBA" id="ARBA00022473"/>
    </source>
</evidence>
<dbReference type="GeneID" id="104734396"/>
<evidence type="ECO:0000256" key="1">
    <source>
        <dbReference type="ARBA" id="ARBA00004613"/>
    </source>
</evidence>
<keyword evidence="6 9" id="KW-0732">Signal</keyword>
<evidence type="ECO:0000256" key="2">
    <source>
        <dbReference type="ARBA" id="ARBA00010781"/>
    </source>
</evidence>
<feature type="signal peptide" evidence="9">
    <location>
        <begin position="1"/>
        <end position="25"/>
    </location>
</feature>
<evidence type="ECO:0000313" key="11">
    <source>
        <dbReference type="RefSeq" id="XP_010452267.1"/>
    </source>
</evidence>
<dbReference type="Pfam" id="PF06404">
    <property type="entry name" value="PSK"/>
    <property type="match status" value="1"/>
</dbReference>